<sequence>MIAKMLGLSPRYMRFSTCACTLESAVARPLHQIFPLSPGPCLLVRAPDGTTHQIILTTWPLLPYCFASSPFKHLNHSKSSSLCFVFAKRSFISLKVGLSMWLVHTGAWKPTTPSGLQARDGRNASKPHLPPSFAYSPATASACPLHLPPDSMLLLLAVSHRQRTLPARLYTWPYSSTSPHVLFFEFSSARHPLSLNVASAATPAISFAGVRPP</sequence>
<dbReference type="Proteomes" id="UP001456524">
    <property type="component" value="Unassembled WGS sequence"/>
</dbReference>
<name>A0ABR1XXN9_9PEZI</name>
<reference evidence="1 2" key="1">
    <citation type="journal article" date="2022" name="G3 (Bethesda)">
        <title>Enemy or ally: a genomic approach to elucidate the lifestyle of Phyllosticta citrichinaensis.</title>
        <authorList>
            <person name="Buijs V.A."/>
            <person name="Groenewald J.Z."/>
            <person name="Haridas S."/>
            <person name="LaButti K.M."/>
            <person name="Lipzen A."/>
            <person name="Martin F.M."/>
            <person name="Barry K."/>
            <person name="Grigoriev I.V."/>
            <person name="Crous P.W."/>
            <person name="Seidl M.F."/>
        </authorList>
    </citation>
    <scope>NUCLEOTIDE SEQUENCE [LARGE SCALE GENOMIC DNA]</scope>
    <source>
        <strain evidence="1 2">CBS 129764</strain>
    </source>
</reference>
<keyword evidence="2" id="KW-1185">Reference proteome</keyword>
<proteinExistence type="predicted"/>
<evidence type="ECO:0000313" key="1">
    <source>
        <dbReference type="EMBL" id="KAK8170041.1"/>
    </source>
</evidence>
<gene>
    <name evidence="1" type="ORF">IWX90DRAFT_196739</name>
</gene>
<evidence type="ECO:0000313" key="2">
    <source>
        <dbReference type="Proteomes" id="UP001456524"/>
    </source>
</evidence>
<accession>A0ABR1XXN9</accession>
<protein>
    <submittedName>
        <fullName evidence="1">Uncharacterized protein</fullName>
    </submittedName>
</protein>
<comment type="caution">
    <text evidence="1">The sequence shown here is derived from an EMBL/GenBank/DDBJ whole genome shotgun (WGS) entry which is preliminary data.</text>
</comment>
<organism evidence="1 2">
    <name type="scientific">Phyllosticta citrichinensis</name>
    <dbReference type="NCBI Taxonomy" id="1130410"/>
    <lineage>
        <taxon>Eukaryota</taxon>
        <taxon>Fungi</taxon>
        <taxon>Dikarya</taxon>
        <taxon>Ascomycota</taxon>
        <taxon>Pezizomycotina</taxon>
        <taxon>Dothideomycetes</taxon>
        <taxon>Dothideomycetes incertae sedis</taxon>
        <taxon>Botryosphaeriales</taxon>
        <taxon>Phyllostictaceae</taxon>
        <taxon>Phyllosticta</taxon>
    </lineage>
</organism>
<dbReference type="EMBL" id="JBBWUH010000004">
    <property type="protein sequence ID" value="KAK8170041.1"/>
    <property type="molecule type" value="Genomic_DNA"/>
</dbReference>